<feature type="transmembrane region" description="Helical" evidence="2">
    <location>
        <begin position="7"/>
        <end position="25"/>
    </location>
</feature>
<reference evidence="4 5" key="1">
    <citation type="submission" date="2018-01" db="EMBL/GenBank/DDBJ databases">
        <title>Whole genome sequencing of Histamine producing bacteria.</title>
        <authorList>
            <person name="Butler K."/>
        </authorList>
    </citation>
    <scope>NUCLEOTIDE SEQUENCE [LARGE SCALE GENOMIC DNA]</scope>
    <source>
        <strain evidence="4 5">DSM 24669</strain>
    </source>
</reference>
<evidence type="ECO:0000313" key="4">
    <source>
        <dbReference type="EMBL" id="PSW25929.1"/>
    </source>
</evidence>
<dbReference type="InterPro" id="IPR040423">
    <property type="entry name" value="PEA_transferase"/>
</dbReference>
<dbReference type="Proteomes" id="UP000240481">
    <property type="component" value="Unassembled WGS sequence"/>
</dbReference>
<dbReference type="STRING" id="680026.AB733_09050"/>
<dbReference type="GO" id="GO:0005886">
    <property type="term" value="C:plasma membrane"/>
    <property type="evidence" value="ECO:0007669"/>
    <property type="project" value="UniProtKB-SubCell"/>
</dbReference>
<feature type="domain" description="Sulfatase N-terminal" evidence="3">
    <location>
        <begin position="217"/>
        <end position="480"/>
    </location>
</feature>
<dbReference type="InterPro" id="IPR000917">
    <property type="entry name" value="Sulfatase_N"/>
</dbReference>
<dbReference type="OrthoDB" id="9786870at2"/>
<evidence type="ECO:0000256" key="1">
    <source>
        <dbReference type="ARBA" id="ARBA00038481"/>
    </source>
</evidence>
<keyword evidence="2" id="KW-0812">Transmembrane</keyword>
<keyword evidence="2" id="KW-0472">Membrane</keyword>
<evidence type="ECO:0000256" key="2">
    <source>
        <dbReference type="SAM" id="Phobius"/>
    </source>
</evidence>
<dbReference type="PANTHER" id="PTHR30443:SF4">
    <property type="entry name" value="PHOSPHOETHANOLAMINE TRANSFERASE OPGE-RELATED"/>
    <property type="match status" value="1"/>
</dbReference>
<organism evidence="4 5">
    <name type="scientific">Photobacterium swingsii</name>
    <dbReference type="NCBI Taxonomy" id="680026"/>
    <lineage>
        <taxon>Bacteria</taxon>
        <taxon>Pseudomonadati</taxon>
        <taxon>Pseudomonadota</taxon>
        <taxon>Gammaproteobacteria</taxon>
        <taxon>Vibrionales</taxon>
        <taxon>Vibrionaceae</taxon>
        <taxon>Photobacterium</taxon>
    </lineage>
</organism>
<dbReference type="GO" id="GO:0016776">
    <property type="term" value="F:phosphotransferase activity, phosphate group as acceptor"/>
    <property type="evidence" value="ECO:0007669"/>
    <property type="project" value="TreeGrafter"/>
</dbReference>
<name>A0A0J8VBD0_9GAMM</name>
<accession>A0A0J8VBD0</accession>
<proteinExistence type="inferred from homology"/>
<evidence type="ECO:0000259" key="3">
    <source>
        <dbReference type="Pfam" id="PF00884"/>
    </source>
</evidence>
<feature type="transmembrane region" description="Helical" evidence="2">
    <location>
        <begin position="37"/>
        <end position="58"/>
    </location>
</feature>
<dbReference type="InterPro" id="IPR017850">
    <property type="entry name" value="Alkaline_phosphatase_core_sf"/>
</dbReference>
<sequence>MNNIKYLLLSLFIVLFTSAFFLYANQSFLFGRDSVNFSSVLGVFIRSSIELSLMFILLSFFRNRWIRAGISILFALILTLVLSFELKYGGLSHGIVASVIDSTVKESYEYVFSVNLGVEVLFFILLFILMLSISSIKSNCVYFFYIPLLISSLLVLSFYHSKKERDDGGEKEPLFAYSSNILSFANTIKETFEFIESEKVPIVNKWSAVKVSDENVNYVVIIGESVQQKMFKDEVVSPAFSEITQHWLSYTNVISPSNLTRFSVPRILSVNNNDNVNKSLNIIDLAGMANLTTHWFSNQSQTGVHDSPIAQLSRKADHVIYHSFDFSFAGYDSILLDDLKFALTKNSGNNMFFLHMMGSHPDFCNRVEYDEAHPNYINRNQKLCYKDSVRSLIYFIDAISNILSHYDTPYKIVYLSDHGLTDINDSPYKTHGTKNKFSRDAVHVPFVFVDSSIERGNIEYDDRLYFLRDFPHTFASWIGVTSANTMPSLSIEKCDSCQVPYVYDGITKRQLN</sequence>
<dbReference type="SUPFAM" id="SSF53649">
    <property type="entry name" value="Alkaline phosphatase-like"/>
    <property type="match status" value="1"/>
</dbReference>
<keyword evidence="5" id="KW-1185">Reference proteome</keyword>
<comment type="caution">
    <text evidence="4">The sequence shown here is derived from an EMBL/GenBank/DDBJ whole genome shotgun (WGS) entry which is preliminary data.</text>
</comment>
<evidence type="ECO:0000313" key="5">
    <source>
        <dbReference type="Proteomes" id="UP000240481"/>
    </source>
</evidence>
<dbReference type="RefSeq" id="WP_048898485.1">
    <property type="nucleotide sequence ID" value="NZ_AP024852.1"/>
</dbReference>
<dbReference type="GO" id="GO:0009244">
    <property type="term" value="P:lipopolysaccharide core region biosynthetic process"/>
    <property type="evidence" value="ECO:0007669"/>
    <property type="project" value="TreeGrafter"/>
</dbReference>
<feature type="transmembrane region" description="Helical" evidence="2">
    <location>
        <begin position="140"/>
        <end position="159"/>
    </location>
</feature>
<comment type="similarity">
    <text evidence="1">Belongs to the phosphoethanolamine transferase family.</text>
</comment>
<dbReference type="Pfam" id="PF00884">
    <property type="entry name" value="Sulfatase"/>
    <property type="match status" value="1"/>
</dbReference>
<protein>
    <recommendedName>
        <fullName evidence="3">Sulfatase N-terminal domain-containing protein</fullName>
    </recommendedName>
</protein>
<dbReference type="AlphaFoldDB" id="A0A0J8VBD0"/>
<dbReference type="EMBL" id="PYLZ01000002">
    <property type="protein sequence ID" value="PSW25929.1"/>
    <property type="molecule type" value="Genomic_DNA"/>
</dbReference>
<dbReference type="Gene3D" id="3.40.720.10">
    <property type="entry name" value="Alkaline Phosphatase, subunit A"/>
    <property type="match status" value="1"/>
</dbReference>
<keyword evidence="2" id="KW-1133">Transmembrane helix</keyword>
<gene>
    <name evidence="4" type="ORF">C9I94_05025</name>
</gene>
<feature type="transmembrane region" description="Helical" evidence="2">
    <location>
        <begin position="110"/>
        <end position="133"/>
    </location>
</feature>
<dbReference type="PANTHER" id="PTHR30443">
    <property type="entry name" value="INNER MEMBRANE PROTEIN"/>
    <property type="match status" value="1"/>
</dbReference>